<evidence type="ECO:0000313" key="8">
    <source>
        <dbReference type="Proteomes" id="UP000050424"/>
    </source>
</evidence>
<dbReference type="Pfam" id="PF01619">
    <property type="entry name" value="Pro_dh"/>
    <property type="match status" value="1"/>
</dbReference>
<organism evidence="7 8">
    <name type="scientific">Neonectria ditissima</name>
    <dbReference type="NCBI Taxonomy" id="78410"/>
    <lineage>
        <taxon>Eukaryota</taxon>
        <taxon>Fungi</taxon>
        <taxon>Dikarya</taxon>
        <taxon>Ascomycota</taxon>
        <taxon>Pezizomycotina</taxon>
        <taxon>Sordariomycetes</taxon>
        <taxon>Hypocreomycetidae</taxon>
        <taxon>Hypocreales</taxon>
        <taxon>Nectriaceae</taxon>
        <taxon>Neonectria</taxon>
    </lineage>
</organism>
<feature type="domain" description="Proline dehydrogenase" evidence="6">
    <location>
        <begin position="125"/>
        <end position="448"/>
    </location>
</feature>
<dbReference type="STRING" id="78410.A0A0P7BGT6"/>
<keyword evidence="4 5" id="KW-0642">Proline metabolism</keyword>
<evidence type="ECO:0000256" key="5">
    <source>
        <dbReference type="RuleBase" id="RU364054"/>
    </source>
</evidence>
<dbReference type="SUPFAM" id="SSF51730">
    <property type="entry name" value="FAD-linked oxidoreductase"/>
    <property type="match status" value="1"/>
</dbReference>
<evidence type="ECO:0000256" key="1">
    <source>
        <dbReference type="ARBA" id="ARBA00005869"/>
    </source>
</evidence>
<protein>
    <recommendedName>
        <fullName evidence="2 5">Proline dehydrogenase</fullName>
        <ecNumber evidence="2 5">1.5.5.2</ecNumber>
    </recommendedName>
</protein>
<dbReference type="GO" id="GO:0005739">
    <property type="term" value="C:mitochondrion"/>
    <property type="evidence" value="ECO:0007669"/>
    <property type="project" value="TreeGrafter"/>
</dbReference>
<comment type="cofactor">
    <cofactor evidence="5">
        <name>FAD</name>
        <dbReference type="ChEBI" id="CHEBI:57692"/>
    </cofactor>
</comment>
<dbReference type="GO" id="GO:0010133">
    <property type="term" value="P:L-proline catabolic process to L-glutamate"/>
    <property type="evidence" value="ECO:0007669"/>
    <property type="project" value="TreeGrafter"/>
</dbReference>
<dbReference type="GO" id="GO:0071949">
    <property type="term" value="F:FAD binding"/>
    <property type="evidence" value="ECO:0007669"/>
    <property type="project" value="TreeGrafter"/>
</dbReference>
<dbReference type="PANTHER" id="PTHR13914">
    <property type="entry name" value="PROLINE OXIDASE"/>
    <property type="match status" value="1"/>
</dbReference>
<keyword evidence="5" id="KW-0274">FAD</keyword>
<evidence type="ECO:0000256" key="3">
    <source>
        <dbReference type="ARBA" id="ARBA00023002"/>
    </source>
</evidence>
<comment type="function">
    <text evidence="5">Converts proline to delta-1-pyrroline-5-carboxylate.</text>
</comment>
<dbReference type="EC" id="1.5.5.2" evidence="2 5"/>
<dbReference type="InterPro" id="IPR002872">
    <property type="entry name" value="Proline_DH_dom"/>
</dbReference>
<reference evidence="7 8" key="1">
    <citation type="submission" date="2015-09" db="EMBL/GenBank/DDBJ databases">
        <title>Draft genome of a European isolate of the apple canker pathogen Neonectria ditissima.</title>
        <authorList>
            <person name="Gomez-Cortecero A."/>
            <person name="Harrison R.J."/>
            <person name="Armitage A.D."/>
        </authorList>
    </citation>
    <scope>NUCLEOTIDE SEQUENCE [LARGE SCALE GENOMIC DNA]</scope>
    <source>
        <strain evidence="7 8">R09/05</strain>
    </source>
</reference>
<dbReference type="GO" id="GO:0004657">
    <property type="term" value="F:proline dehydrogenase activity"/>
    <property type="evidence" value="ECO:0007669"/>
    <property type="project" value="UniProtKB-EC"/>
</dbReference>
<keyword evidence="3 5" id="KW-0560">Oxidoreductase</keyword>
<dbReference type="InterPro" id="IPR029041">
    <property type="entry name" value="FAD-linked_oxidoreductase-like"/>
</dbReference>
<accession>A0A0P7BGT6</accession>
<dbReference type="AlphaFoldDB" id="A0A0P7BGT6"/>
<dbReference type="EMBL" id="LKCW01000108">
    <property type="protein sequence ID" value="KPM39400.1"/>
    <property type="molecule type" value="Genomic_DNA"/>
</dbReference>
<dbReference type="OrthoDB" id="5464at2759"/>
<keyword evidence="8" id="KW-1185">Reference proteome</keyword>
<evidence type="ECO:0000259" key="6">
    <source>
        <dbReference type="Pfam" id="PF01619"/>
    </source>
</evidence>
<gene>
    <name evidence="7" type="ORF">AK830_g7159</name>
</gene>
<evidence type="ECO:0000256" key="4">
    <source>
        <dbReference type="ARBA" id="ARBA00023062"/>
    </source>
</evidence>
<name>A0A0P7BGT6_9HYPO</name>
<proteinExistence type="inferred from homology"/>
<sequence>MMFKKPANKSTSLVPLLSHLLRGQQGRRLISNLSIKAAPTPTRSVAEENTALSKLPVKVLLRSALLTTVMSKSWLLRPSLAIMAFLTKSNSALLDADRNPVLNRVLRWAIYNHFCAGTNSREVSRAVQDVKRLGYHGVILGYAKEAVLDPVEALDHTPSGDAKYGPRHYEVIDEWKRGNLETLEMLGAGDFIALKLTGAGPIALDAMQAGQPIPDYLDKALDEICHQTSKKGCRVWLDAEQQALQPTLDEWTIASMRKHNQGGRALMYNTIQGYLKGSKANAERHITLAAQEGWTVAIKLVRGAYIENEIRSLIHDTKEDTDRSYDTIADMFISRKFPEGVQNLRFPDAALFLATHNAESAEKGLRTHRERVLAGLPTTALECGQILGMADELSCKLLQDYEKTAADSRMGGKSPRILKCIPWGSVGECMGYLYRRAVENRGAVERTQHMAEAMRREVRRRVLG</sequence>
<evidence type="ECO:0000313" key="7">
    <source>
        <dbReference type="EMBL" id="KPM39400.1"/>
    </source>
</evidence>
<keyword evidence="5" id="KW-0285">Flavoprotein</keyword>
<dbReference type="InterPro" id="IPR015659">
    <property type="entry name" value="Proline_oxidase"/>
</dbReference>
<dbReference type="PANTHER" id="PTHR13914:SF34">
    <property type="entry name" value="PROLINE DEHYDROGENASE"/>
    <property type="match status" value="1"/>
</dbReference>
<comment type="caution">
    <text evidence="7">The sequence shown here is derived from an EMBL/GenBank/DDBJ whole genome shotgun (WGS) entry which is preliminary data.</text>
</comment>
<evidence type="ECO:0000256" key="2">
    <source>
        <dbReference type="ARBA" id="ARBA00012695"/>
    </source>
</evidence>
<dbReference type="Gene3D" id="3.20.20.220">
    <property type="match status" value="1"/>
</dbReference>
<comment type="similarity">
    <text evidence="1 5">Belongs to the proline oxidase family.</text>
</comment>
<comment type="catalytic activity">
    <reaction evidence="5">
        <text>L-proline + a quinone = (S)-1-pyrroline-5-carboxylate + a quinol + H(+)</text>
        <dbReference type="Rhea" id="RHEA:23784"/>
        <dbReference type="ChEBI" id="CHEBI:15378"/>
        <dbReference type="ChEBI" id="CHEBI:17388"/>
        <dbReference type="ChEBI" id="CHEBI:24646"/>
        <dbReference type="ChEBI" id="CHEBI:60039"/>
        <dbReference type="ChEBI" id="CHEBI:132124"/>
        <dbReference type="EC" id="1.5.5.2"/>
    </reaction>
</comment>
<dbReference type="Proteomes" id="UP000050424">
    <property type="component" value="Unassembled WGS sequence"/>
</dbReference>